<dbReference type="PANTHER" id="PTHR10426">
    <property type="entry name" value="STRICTOSIDINE SYNTHASE-RELATED"/>
    <property type="match status" value="1"/>
</dbReference>
<protein>
    <submittedName>
        <fullName evidence="1">Protein STRICTOSIDINE SYNTHASE-LIKE 10-like</fullName>
    </submittedName>
</protein>
<keyword evidence="2" id="KW-1185">Reference proteome</keyword>
<reference evidence="2" key="1">
    <citation type="journal article" date="2019" name="Plant Biotechnol. J.">
        <title>Genome sequencing of the Australian wild diploid species Gossypium australe highlights disease resistance and delayed gland morphogenesis.</title>
        <authorList>
            <person name="Cai Y."/>
            <person name="Cai X."/>
            <person name="Wang Q."/>
            <person name="Wang P."/>
            <person name="Zhang Y."/>
            <person name="Cai C."/>
            <person name="Xu Y."/>
            <person name="Wang K."/>
            <person name="Zhou Z."/>
            <person name="Wang C."/>
            <person name="Geng S."/>
            <person name="Li B."/>
            <person name="Dong Q."/>
            <person name="Hou Y."/>
            <person name="Wang H."/>
            <person name="Ai P."/>
            <person name="Liu Z."/>
            <person name="Yi F."/>
            <person name="Sun M."/>
            <person name="An G."/>
            <person name="Cheng J."/>
            <person name="Zhang Y."/>
            <person name="Shi Q."/>
            <person name="Xie Y."/>
            <person name="Shi X."/>
            <person name="Chang Y."/>
            <person name="Huang F."/>
            <person name="Chen Y."/>
            <person name="Hong S."/>
            <person name="Mi L."/>
            <person name="Sun Q."/>
            <person name="Zhang L."/>
            <person name="Zhou B."/>
            <person name="Peng R."/>
            <person name="Zhang X."/>
            <person name="Liu F."/>
        </authorList>
    </citation>
    <scope>NUCLEOTIDE SEQUENCE [LARGE SCALE GENOMIC DNA]</scope>
    <source>
        <strain evidence="2">cv. PA1801</strain>
    </source>
</reference>
<dbReference type="EMBL" id="SMMG02000007">
    <property type="protein sequence ID" value="KAA3467734.1"/>
    <property type="molecule type" value="Genomic_DNA"/>
</dbReference>
<accession>A0A5B6VF91</accession>
<evidence type="ECO:0000313" key="2">
    <source>
        <dbReference type="Proteomes" id="UP000325315"/>
    </source>
</evidence>
<dbReference type="GO" id="GO:0012505">
    <property type="term" value="C:endomembrane system"/>
    <property type="evidence" value="ECO:0007669"/>
    <property type="project" value="TreeGrafter"/>
</dbReference>
<dbReference type="GO" id="GO:0016787">
    <property type="term" value="F:hydrolase activity"/>
    <property type="evidence" value="ECO:0007669"/>
    <property type="project" value="TreeGrafter"/>
</dbReference>
<dbReference type="Gene3D" id="2.120.10.30">
    <property type="entry name" value="TolB, C-terminal domain"/>
    <property type="match status" value="2"/>
</dbReference>
<gene>
    <name evidence="1" type="ORF">EPI10_002721</name>
</gene>
<dbReference type="AlphaFoldDB" id="A0A5B6VF91"/>
<proteinExistence type="predicted"/>
<sequence>MLSLFKSGEGPYVGVSDGRILKWHGPKLGWKEFAIPSLIRKRELYDGSSNPNFEPICGRPLSLKFNPVTCDLYIGDAYFGLLMIGPNGGIAHTFVNSVEGILFKFINRSTDNSGRRILKFNLGTNNFEPKVFAKLPRVPDNIRMNDKGELWIALNVGRLGKIDNDVLDPVRIKYDQEGRILKQLDGNGEDVFSSISEINEVN</sequence>
<dbReference type="PANTHER" id="PTHR10426:SF86">
    <property type="entry name" value="PROTEIN STRICTOSIDINE SYNTHASE-LIKE 10-LIKE"/>
    <property type="match status" value="1"/>
</dbReference>
<organism evidence="1 2">
    <name type="scientific">Gossypium australe</name>
    <dbReference type="NCBI Taxonomy" id="47621"/>
    <lineage>
        <taxon>Eukaryota</taxon>
        <taxon>Viridiplantae</taxon>
        <taxon>Streptophyta</taxon>
        <taxon>Embryophyta</taxon>
        <taxon>Tracheophyta</taxon>
        <taxon>Spermatophyta</taxon>
        <taxon>Magnoliopsida</taxon>
        <taxon>eudicotyledons</taxon>
        <taxon>Gunneridae</taxon>
        <taxon>Pentapetalae</taxon>
        <taxon>rosids</taxon>
        <taxon>malvids</taxon>
        <taxon>Malvales</taxon>
        <taxon>Malvaceae</taxon>
        <taxon>Malvoideae</taxon>
        <taxon>Gossypium</taxon>
    </lineage>
</organism>
<dbReference type="Proteomes" id="UP000325315">
    <property type="component" value="Unassembled WGS sequence"/>
</dbReference>
<comment type="caution">
    <text evidence="1">The sequence shown here is derived from an EMBL/GenBank/DDBJ whole genome shotgun (WGS) entry which is preliminary data.</text>
</comment>
<name>A0A5B6VF91_9ROSI</name>
<dbReference type="InterPro" id="IPR011042">
    <property type="entry name" value="6-blade_b-propeller_TolB-like"/>
</dbReference>
<evidence type="ECO:0000313" key="1">
    <source>
        <dbReference type="EMBL" id="KAA3467734.1"/>
    </source>
</evidence>
<dbReference type="SUPFAM" id="SSF63829">
    <property type="entry name" value="Calcium-dependent phosphotriesterase"/>
    <property type="match status" value="1"/>
</dbReference>
<dbReference type="OrthoDB" id="5307922at2759"/>